<feature type="domain" description="Casparian strip membrane protein" evidence="10">
    <location>
        <begin position="203"/>
        <end position="328"/>
    </location>
</feature>
<evidence type="ECO:0000256" key="3">
    <source>
        <dbReference type="ARBA" id="ARBA00011489"/>
    </source>
</evidence>
<dbReference type="Pfam" id="PF04535">
    <property type="entry name" value="CASP_dom"/>
    <property type="match status" value="1"/>
</dbReference>
<evidence type="ECO:0000256" key="8">
    <source>
        <dbReference type="RuleBase" id="RU361233"/>
    </source>
</evidence>
<proteinExistence type="inferred from homology"/>
<dbReference type="PANTHER" id="PTHR32021">
    <property type="entry name" value="CASP-LIKE PROTEIN 5B3"/>
    <property type="match status" value="1"/>
</dbReference>
<keyword evidence="5 8" id="KW-0812">Transmembrane</keyword>
<dbReference type="AlphaFoldDB" id="A0AAV5F4S0"/>
<evidence type="ECO:0000259" key="10">
    <source>
        <dbReference type="Pfam" id="PF04535"/>
    </source>
</evidence>
<sequence length="345" mass="37541">MAPRDPRAINSGPHAPRAAVSPVPPLRRLATARRRAAPPPSSAAAAAIASRCRLRPPRRTALAPVSPPSPRRPVAPPPHRPARRCRELREPAMAAAISGPRWTRGPRVNVRGSRCSRAGRRCTRCRWRRRRRPPPPADPPVDQQQPQQQQPQPQQPQPQQPQPQQPQPQEPAAEQAEPEAEQPQGVENPQGVLMKDLPGMPGTPGALGLRIAQLLFAGISLAVMTSTDDFPSVSAFCFLVAAVILQGLWSFMLAIVDVYALMVKRCLRNRRAVRLFAVGDMITGGLTLAGACAAAAITVLIDNDLDICSDNHCAAFQSSVAMTFMCWFSMAPTCLLNLWSMLRPQ</sequence>
<evidence type="ECO:0000256" key="1">
    <source>
        <dbReference type="ARBA" id="ARBA00004651"/>
    </source>
</evidence>
<evidence type="ECO:0000256" key="7">
    <source>
        <dbReference type="ARBA" id="ARBA00023136"/>
    </source>
</evidence>
<dbReference type="InterPro" id="IPR045009">
    <property type="entry name" value="CASPL-5"/>
</dbReference>
<dbReference type="GO" id="GO:0005886">
    <property type="term" value="C:plasma membrane"/>
    <property type="evidence" value="ECO:0007669"/>
    <property type="project" value="UniProtKB-SubCell"/>
</dbReference>
<gene>
    <name evidence="11" type="primary">gb18967</name>
    <name evidence="11" type="ORF">PR202_gb18967</name>
</gene>
<feature type="region of interest" description="Disordered" evidence="9">
    <location>
        <begin position="1"/>
        <end position="197"/>
    </location>
</feature>
<feature type="compositionally biased region" description="Low complexity" evidence="9">
    <location>
        <begin position="140"/>
        <end position="152"/>
    </location>
</feature>
<feature type="compositionally biased region" description="Pro residues" evidence="9">
    <location>
        <begin position="153"/>
        <end position="169"/>
    </location>
</feature>
<organism evidence="11 12">
    <name type="scientific">Eleusine coracana subsp. coracana</name>
    <dbReference type="NCBI Taxonomy" id="191504"/>
    <lineage>
        <taxon>Eukaryota</taxon>
        <taxon>Viridiplantae</taxon>
        <taxon>Streptophyta</taxon>
        <taxon>Embryophyta</taxon>
        <taxon>Tracheophyta</taxon>
        <taxon>Spermatophyta</taxon>
        <taxon>Magnoliopsida</taxon>
        <taxon>Liliopsida</taxon>
        <taxon>Poales</taxon>
        <taxon>Poaceae</taxon>
        <taxon>PACMAD clade</taxon>
        <taxon>Chloridoideae</taxon>
        <taxon>Cynodonteae</taxon>
        <taxon>Eleusininae</taxon>
        <taxon>Eleusine</taxon>
    </lineage>
</organism>
<comment type="caution">
    <text evidence="11">The sequence shown here is derived from an EMBL/GenBank/DDBJ whole genome shotgun (WGS) entry which is preliminary data.</text>
</comment>
<evidence type="ECO:0000256" key="2">
    <source>
        <dbReference type="ARBA" id="ARBA00007651"/>
    </source>
</evidence>
<dbReference type="InterPro" id="IPR006702">
    <property type="entry name" value="CASP_dom"/>
</dbReference>
<evidence type="ECO:0000256" key="5">
    <source>
        <dbReference type="ARBA" id="ARBA00022692"/>
    </source>
</evidence>
<evidence type="ECO:0000256" key="6">
    <source>
        <dbReference type="ARBA" id="ARBA00022989"/>
    </source>
</evidence>
<evidence type="ECO:0000313" key="11">
    <source>
        <dbReference type="EMBL" id="GJN30643.1"/>
    </source>
</evidence>
<dbReference type="EMBL" id="BQKI01000082">
    <property type="protein sequence ID" value="GJN30643.1"/>
    <property type="molecule type" value="Genomic_DNA"/>
</dbReference>
<feature type="compositionally biased region" description="Basic residues" evidence="9">
    <location>
        <begin position="117"/>
        <end position="133"/>
    </location>
</feature>
<reference evidence="11" key="1">
    <citation type="journal article" date="2018" name="DNA Res.">
        <title>Multiple hybrid de novo genome assembly of finger millet, an orphan allotetraploid crop.</title>
        <authorList>
            <person name="Hatakeyama M."/>
            <person name="Aluri S."/>
            <person name="Balachadran M.T."/>
            <person name="Sivarajan S.R."/>
            <person name="Patrignani A."/>
            <person name="Gruter S."/>
            <person name="Poveda L."/>
            <person name="Shimizu-Inatsugi R."/>
            <person name="Baeten J."/>
            <person name="Francoijs K.J."/>
            <person name="Nataraja K.N."/>
            <person name="Reddy Y.A.N."/>
            <person name="Phadnis S."/>
            <person name="Ravikumar R.L."/>
            <person name="Schlapbach R."/>
            <person name="Sreeman S.M."/>
            <person name="Shimizu K.K."/>
        </authorList>
    </citation>
    <scope>NUCLEOTIDE SEQUENCE</scope>
</reference>
<feature type="compositionally biased region" description="Pro residues" evidence="9">
    <location>
        <begin position="65"/>
        <end position="79"/>
    </location>
</feature>
<comment type="subunit">
    <text evidence="3 8">Homodimer and heterodimers.</text>
</comment>
<evidence type="ECO:0000313" key="12">
    <source>
        <dbReference type="Proteomes" id="UP001054889"/>
    </source>
</evidence>
<comment type="subcellular location">
    <subcellularLocation>
        <location evidence="1 8">Cell membrane</location>
        <topology evidence="1 8">Multi-pass membrane protein</topology>
    </subcellularLocation>
</comment>
<protein>
    <recommendedName>
        <fullName evidence="8">CASP-like protein</fullName>
    </recommendedName>
</protein>
<feature type="transmembrane region" description="Helical" evidence="8">
    <location>
        <begin position="321"/>
        <end position="342"/>
    </location>
</feature>
<comment type="similarity">
    <text evidence="2 8">Belongs to the Casparian strip membrane proteins (CASP) family.</text>
</comment>
<feature type="transmembrane region" description="Helical" evidence="8">
    <location>
        <begin position="275"/>
        <end position="301"/>
    </location>
</feature>
<keyword evidence="4 8" id="KW-1003">Cell membrane</keyword>
<dbReference type="PANTHER" id="PTHR32021:SF1">
    <property type="entry name" value="CASP-LIKE PROTEIN 5A1"/>
    <property type="match status" value="1"/>
</dbReference>
<evidence type="ECO:0000256" key="4">
    <source>
        <dbReference type="ARBA" id="ARBA00022475"/>
    </source>
</evidence>
<name>A0AAV5F4S0_ELECO</name>
<feature type="transmembrane region" description="Helical" evidence="8">
    <location>
        <begin position="233"/>
        <end position="263"/>
    </location>
</feature>
<evidence type="ECO:0000256" key="9">
    <source>
        <dbReference type="SAM" id="MobiDB-lite"/>
    </source>
</evidence>
<keyword evidence="6 8" id="KW-1133">Transmembrane helix</keyword>
<accession>A0AAV5F4S0</accession>
<keyword evidence="12" id="KW-1185">Reference proteome</keyword>
<feature type="compositionally biased region" description="Low complexity" evidence="9">
    <location>
        <begin position="42"/>
        <end position="51"/>
    </location>
</feature>
<dbReference type="Proteomes" id="UP001054889">
    <property type="component" value="Unassembled WGS sequence"/>
</dbReference>
<keyword evidence="7 8" id="KW-0472">Membrane</keyword>
<reference evidence="11" key="2">
    <citation type="submission" date="2021-12" db="EMBL/GenBank/DDBJ databases">
        <title>Resequencing data analysis of finger millet.</title>
        <authorList>
            <person name="Hatakeyama M."/>
            <person name="Aluri S."/>
            <person name="Balachadran M.T."/>
            <person name="Sivarajan S.R."/>
            <person name="Poveda L."/>
            <person name="Shimizu-Inatsugi R."/>
            <person name="Schlapbach R."/>
            <person name="Sreeman S.M."/>
            <person name="Shimizu K.K."/>
        </authorList>
    </citation>
    <scope>NUCLEOTIDE SEQUENCE</scope>
</reference>
<feature type="transmembrane region" description="Helical" evidence="8">
    <location>
        <begin position="207"/>
        <end position="227"/>
    </location>
</feature>